<dbReference type="EMBL" id="SMLW01000425">
    <property type="protein sequence ID" value="MTI24531.1"/>
    <property type="molecule type" value="Genomic_DNA"/>
</dbReference>
<keyword evidence="2" id="KW-1185">Reference proteome</keyword>
<evidence type="ECO:0000313" key="1">
    <source>
        <dbReference type="EMBL" id="MTI24531.1"/>
    </source>
</evidence>
<dbReference type="RefSeq" id="WP_155170574.1">
    <property type="nucleotide sequence ID" value="NZ_BAAAFL010000005.1"/>
</dbReference>
<protein>
    <submittedName>
        <fullName evidence="1">Uncharacterized protein</fullName>
    </submittedName>
</protein>
<dbReference type="Proteomes" id="UP000798808">
    <property type="component" value="Unassembled WGS sequence"/>
</dbReference>
<sequence>MKVNKKPCHVIQVFSCSYEYDKKYRSYDSRKDYVTWKGEVSSGTSADGDEVVISRNCFEKVEGVLGDLVILIDNNFHTFEDYLNLLKLNAQRCDDEGQLKQYYEKHLARQRNLIFGSVKLFGQHIEIFKIRFDKEIELFLNWDYWNVGEPRRENFKIAELKEGAPVNILIDGKRDFSLSGRRKRIYLENNYIIEYKGLFNTISVLSENKVFSKKVPDDLKEVDLLKHLR</sequence>
<gene>
    <name evidence="1" type="ORF">E1163_06180</name>
</gene>
<comment type="caution">
    <text evidence="1">The sequence shown here is derived from an EMBL/GenBank/DDBJ whole genome shotgun (WGS) entry which is preliminary data.</text>
</comment>
<proteinExistence type="predicted"/>
<accession>A0ABW9RKN5</accession>
<organism evidence="1 2">
    <name type="scientific">Fulvivirga kasyanovii</name>
    <dbReference type="NCBI Taxonomy" id="396812"/>
    <lineage>
        <taxon>Bacteria</taxon>
        <taxon>Pseudomonadati</taxon>
        <taxon>Bacteroidota</taxon>
        <taxon>Cytophagia</taxon>
        <taxon>Cytophagales</taxon>
        <taxon>Fulvivirgaceae</taxon>
        <taxon>Fulvivirga</taxon>
    </lineage>
</organism>
<reference evidence="1 2" key="1">
    <citation type="submission" date="2019-02" db="EMBL/GenBank/DDBJ databases">
        <authorList>
            <person name="Goldberg S.R."/>
            <person name="Haltli B.A."/>
            <person name="Correa H."/>
            <person name="Russell K.G."/>
        </authorList>
    </citation>
    <scope>NUCLEOTIDE SEQUENCE [LARGE SCALE GENOMIC DNA]</scope>
    <source>
        <strain evidence="1 2">JCM 16186</strain>
    </source>
</reference>
<name>A0ABW9RKN5_9BACT</name>
<evidence type="ECO:0000313" key="2">
    <source>
        <dbReference type="Proteomes" id="UP000798808"/>
    </source>
</evidence>